<reference evidence="1" key="1">
    <citation type="submission" date="2021-01" db="EMBL/GenBank/DDBJ databases">
        <authorList>
            <consortium name="Genoscope - CEA"/>
            <person name="William W."/>
        </authorList>
    </citation>
    <scope>NUCLEOTIDE SEQUENCE</scope>
</reference>
<sequence length="45" mass="5418">MDSCRNLSSSSCCVRCDHSRERFYHQGKLNTCWYLQFELNIFLIL</sequence>
<organism evidence="1">
    <name type="scientific">Brassica napus</name>
    <name type="common">Rape</name>
    <dbReference type="NCBI Taxonomy" id="3708"/>
    <lineage>
        <taxon>Eukaryota</taxon>
        <taxon>Viridiplantae</taxon>
        <taxon>Streptophyta</taxon>
        <taxon>Embryophyta</taxon>
        <taxon>Tracheophyta</taxon>
        <taxon>Spermatophyta</taxon>
        <taxon>Magnoliopsida</taxon>
        <taxon>eudicotyledons</taxon>
        <taxon>Gunneridae</taxon>
        <taxon>Pentapetalae</taxon>
        <taxon>rosids</taxon>
        <taxon>malvids</taxon>
        <taxon>Brassicales</taxon>
        <taxon>Brassicaceae</taxon>
        <taxon>Brassiceae</taxon>
        <taxon>Brassica</taxon>
    </lineage>
</organism>
<dbReference type="AlphaFoldDB" id="A0A816LDN7"/>
<name>A0A816LDN7_BRANA</name>
<accession>A0A816LDN7</accession>
<evidence type="ECO:0000313" key="1">
    <source>
        <dbReference type="EMBL" id="CAF1934827.1"/>
    </source>
</evidence>
<dbReference type="EMBL" id="HG994369">
    <property type="protein sequence ID" value="CAF1934827.1"/>
    <property type="molecule type" value="Genomic_DNA"/>
</dbReference>
<proteinExistence type="predicted"/>
<protein>
    <submittedName>
        <fullName evidence="1">(rape) hypothetical protein</fullName>
    </submittedName>
</protein>
<dbReference type="Proteomes" id="UP001295469">
    <property type="component" value="Chromosome C05"/>
</dbReference>
<gene>
    <name evidence="1" type="ORF">DARMORV10_C05P53610.1</name>
</gene>